<feature type="region of interest" description="Disordered" evidence="6">
    <location>
        <begin position="140"/>
        <end position="280"/>
    </location>
</feature>
<gene>
    <name evidence="7" type="ORF">KSP39_PZI019359</name>
</gene>
<feature type="compositionally biased region" description="Basic and acidic residues" evidence="6">
    <location>
        <begin position="228"/>
        <end position="243"/>
    </location>
</feature>
<comment type="similarity">
    <text evidence="2">Belongs to the EBP2 family.</text>
</comment>
<feature type="compositionally biased region" description="Basic and acidic residues" evidence="6">
    <location>
        <begin position="140"/>
        <end position="155"/>
    </location>
</feature>
<dbReference type="GO" id="GO:0034399">
    <property type="term" value="C:nuclear periphery"/>
    <property type="evidence" value="ECO:0007669"/>
    <property type="project" value="TreeGrafter"/>
</dbReference>
<dbReference type="PANTHER" id="PTHR13028:SF0">
    <property type="entry name" value="RRNA-PROCESSING PROTEIN EBP2-RELATED"/>
    <property type="match status" value="1"/>
</dbReference>
<dbReference type="PANTHER" id="PTHR13028">
    <property type="entry name" value="RRNA PROCESSING PROTEIN EBNA1-BINDING PROTEIN-RELATED"/>
    <property type="match status" value="1"/>
</dbReference>
<keyword evidence="3" id="KW-0690">Ribosome biogenesis</keyword>
<proteinExistence type="inferred from homology"/>
<feature type="compositionally biased region" description="Basic and acidic residues" evidence="6">
    <location>
        <begin position="261"/>
        <end position="273"/>
    </location>
</feature>
<reference evidence="7 8" key="1">
    <citation type="journal article" date="2022" name="Nat. Plants">
        <title>Genomes of leafy and leafless Platanthera orchids illuminate the evolution of mycoheterotrophy.</title>
        <authorList>
            <person name="Li M.H."/>
            <person name="Liu K.W."/>
            <person name="Li Z."/>
            <person name="Lu H.C."/>
            <person name="Ye Q.L."/>
            <person name="Zhang D."/>
            <person name="Wang J.Y."/>
            <person name="Li Y.F."/>
            <person name="Zhong Z.M."/>
            <person name="Liu X."/>
            <person name="Yu X."/>
            <person name="Liu D.K."/>
            <person name="Tu X.D."/>
            <person name="Liu B."/>
            <person name="Hao Y."/>
            <person name="Liao X.Y."/>
            <person name="Jiang Y.T."/>
            <person name="Sun W.H."/>
            <person name="Chen J."/>
            <person name="Chen Y.Q."/>
            <person name="Ai Y."/>
            <person name="Zhai J.W."/>
            <person name="Wu S.S."/>
            <person name="Zhou Z."/>
            <person name="Hsiao Y.Y."/>
            <person name="Wu W.L."/>
            <person name="Chen Y.Y."/>
            <person name="Lin Y.F."/>
            <person name="Hsu J.L."/>
            <person name="Li C.Y."/>
            <person name="Wang Z.W."/>
            <person name="Zhao X."/>
            <person name="Zhong W.Y."/>
            <person name="Ma X.K."/>
            <person name="Ma L."/>
            <person name="Huang J."/>
            <person name="Chen G.Z."/>
            <person name="Huang M.Z."/>
            <person name="Huang L."/>
            <person name="Peng D.H."/>
            <person name="Luo Y.B."/>
            <person name="Zou S.Q."/>
            <person name="Chen S.P."/>
            <person name="Lan S."/>
            <person name="Tsai W.C."/>
            <person name="Van de Peer Y."/>
            <person name="Liu Z.J."/>
        </authorList>
    </citation>
    <scope>NUCLEOTIDE SEQUENCE [LARGE SCALE GENOMIC DNA]</scope>
    <source>
        <strain evidence="7">Lor287</strain>
    </source>
</reference>
<evidence type="ECO:0000256" key="2">
    <source>
        <dbReference type="ARBA" id="ARBA00007336"/>
    </source>
</evidence>
<dbReference type="AlphaFoldDB" id="A0AAP0B1Y7"/>
<evidence type="ECO:0000313" key="7">
    <source>
        <dbReference type="EMBL" id="KAK8924015.1"/>
    </source>
</evidence>
<accession>A0AAP0B1Y7</accession>
<dbReference type="GO" id="GO:0006364">
    <property type="term" value="P:rRNA processing"/>
    <property type="evidence" value="ECO:0007669"/>
    <property type="project" value="TreeGrafter"/>
</dbReference>
<dbReference type="InterPro" id="IPR008610">
    <property type="entry name" value="Ebp2"/>
</dbReference>
<feature type="region of interest" description="Disordered" evidence="6">
    <location>
        <begin position="1"/>
        <end position="39"/>
    </location>
</feature>
<dbReference type="Proteomes" id="UP001418222">
    <property type="component" value="Unassembled WGS sequence"/>
</dbReference>
<dbReference type="GO" id="GO:0042273">
    <property type="term" value="P:ribosomal large subunit biogenesis"/>
    <property type="evidence" value="ECO:0007669"/>
    <property type="project" value="TreeGrafter"/>
</dbReference>
<evidence type="ECO:0000256" key="5">
    <source>
        <dbReference type="ARBA" id="ARBA00023242"/>
    </source>
</evidence>
<evidence type="ECO:0000256" key="1">
    <source>
        <dbReference type="ARBA" id="ARBA00004604"/>
    </source>
</evidence>
<evidence type="ECO:0000256" key="4">
    <source>
        <dbReference type="ARBA" id="ARBA00023054"/>
    </source>
</evidence>
<comment type="subcellular location">
    <subcellularLocation>
        <location evidence="1">Nucleus</location>
        <location evidence="1">Nucleolus</location>
    </subcellularLocation>
</comment>
<keyword evidence="8" id="KW-1185">Reference proteome</keyword>
<evidence type="ECO:0008006" key="9">
    <source>
        <dbReference type="Google" id="ProtNLM"/>
    </source>
</evidence>
<evidence type="ECO:0000256" key="3">
    <source>
        <dbReference type="ARBA" id="ARBA00022517"/>
    </source>
</evidence>
<dbReference type="GO" id="GO:0005730">
    <property type="term" value="C:nucleolus"/>
    <property type="evidence" value="ECO:0007669"/>
    <property type="project" value="UniProtKB-SubCell"/>
</dbReference>
<feature type="compositionally biased region" description="Acidic residues" evidence="6">
    <location>
        <begin position="17"/>
        <end position="32"/>
    </location>
</feature>
<name>A0AAP0B1Y7_9ASPA</name>
<comment type="caution">
    <text evidence="7">The sequence shown here is derived from an EMBL/GenBank/DDBJ whole genome shotgun (WGS) entry which is preliminary data.</text>
</comment>
<evidence type="ECO:0000313" key="8">
    <source>
        <dbReference type="Proteomes" id="UP001418222"/>
    </source>
</evidence>
<dbReference type="Pfam" id="PF05890">
    <property type="entry name" value="Ebp2"/>
    <property type="match status" value="1"/>
</dbReference>
<organism evidence="7 8">
    <name type="scientific">Platanthera zijinensis</name>
    <dbReference type="NCBI Taxonomy" id="2320716"/>
    <lineage>
        <taxon>Eukaryota</taxon>
        <taxon>Viridiplantae</taxon>
        <taxon>Streptophyta</taxon>
        <taxon>Embryophyta</taxon>
        <taxon>Tracheophyta</taxon>
        <taxon>Spermatophyta</taxon>
        <taxon>Magnoliopsida</taxon>
        <taxon>Liliopsida</taxon>
        <taxon>Asparagales</taxon>
        <taxon>Orchidaceae</taxon>
        <taxon>Orchidoideae</taxon>
        <taxon>Orchideae</taxon>
        <taxon>Orchidinae</taxon>
        <taxon>Platanthera</taxon>
    </lineage>
</organism>
<keyword evidence="4" id="KW-0175">Coiled coil</keyword>
<keyword evidence="5" id="KW-0539">Nucleus</keyword>
<dbReference type="EMBL" id="JBBWWQ010000017">
    <property type="protein sequence ID" value="KAK8924015.1"/>
    <property type="molecule type" value="Genomic_DNA"/>
</dbReference>
<sequence length="280" mass="32301">MNYEEESEEIPHGFDNISDEEMNSESESEELSLSEPSKNAVNNKEGLLEKLEDIAWPNNLEWIQKLTVVYDQAEEIDVNDDLSRELAFYNQALNGARQASEKLQFMGTPFLRPPDFYAEMVKSDTHMLKIKSRLLSEKKKIDEAEERKKARESKKLAKQVQSQKLKERAKHKKEEIESVKKWRKQRQQSGFVKGKDEEIDFGHGGNSFQRSKKKRPGVSPSDRGGGFKGKDLSKKRAFRESKFGHGGHKGLKKLNTAETTNDLRDFNKGGARQDRKKRKR</sequence>
<evidence type="ECO:0000256" key="6">
    <source>
        <dbReference type="SAM" id="MobiDB-lite"/>
    </source>
</evidence>
<dbReference type="GO" id="GO:0030687">
    <property type="term" value="C:preribosome, large subunit precursor"/>
    <property type="evidence" value="ECO:0007669"/>
    <property type="project" value="TreeGrafter"/>
</dbReference>
<protein>
    <recommendedName>
        <fullName evidence="9">rRNA processing protein EBP2</fullName>
    </recommendedName>
</protein>